<evidence type="ECO:0000256" key="1">
    <source>
        <dbReference type="ARBA" id="ARBA00000707"/>
    </source>
</evidence>
<evidence type="ECO:0000313" key="9">
    <source>
        <dbReference type="EMBL" id="OLN95467.1"/>
    </source>
</evidence>
<feature type="chain" id="PRO_5012593141" description="ubiquitinyl hydrolase 1" evidence="7">
    <location>
        <begin position="17"/>
        <end position="1227"/>
    </location>
</feature>
<name>A0A1Q8S238_9PEZI</name>
<evidence type="ECO:0000256" key="7">
    <source>
        <dbReference type="SAM" id="SignalP"/>
    </source>
</evidence>
<dbReference type="EC" id="3.4.19.12" evidence="2"/>
<evidence type="ECO:0000256" key="5">
    <source>
        <dbReference type="ARBA" id="ARBA00022801"/>
    </source>
</evidence>
<keyword evidence="3" id="KW-0645">Protease</keyword>
<evidence type="ECO:0000256" key="2">
    <source>
        <dbReference type="ARBA" id="ARBA00012759"/>
    </source>
</evidence>
<keyword evidence="5" id="KW-0378">Hydrolase</keyword>
<dbReference type="GO" id="GO:0006508">
    <property type="term" value="P:proteolysis"/>
    <property type="evidence" value="ECO:0007669"/>
    <property type="project" value="UniProtKB-KW"/>
</dbReference>
<evidence type="ECO:0000256" key="4">
    <source>
        <dbReference type="ARBA" id="ARBA00022786"/>
    </source>
</evidence>
<accession>A0A1Q8S238</accession>
<dbReference type="AlphaFoldDB" id="A0A1Q8S238"/>
<keyword evidence="6" id="KW-0788">Thiol protease</keyword>
<gene>
    <name evidence="9" type="ORF">CCHL11_05172</name>
</gene>
<dbReference type="InterPro" id="IPR051346">
    <property type="entry name" value="OTU_Deubiquitinase"/>
</dbReference>
<keyword evidence="7" id="KW-0732">Signal</keyword>
<organism evidence="9 10">
    <name type="scientific">Colletotrichum chlorophyti</name>
    <dbReference type="NCBI Taxonomy" id="708187"/>
    <lineage>
        <taxon>Eukaryota</taxon>
        <taxon>Fungi</taxon>
        <taxon>Dikarya</taxon>
        <taxon>Ascomycota</taxon>
        <taxon>Pezizomycotina</taxon>
        <taxon>Sordariomycetes</taxon>
        <taxon>Hypocreomycetidae</taxon>
        <taxon>Glomerellales</taxon>
        <taxon>Glomerellaceae</taxon>
        <taxon>Colletotrichum</taxon>
    </lineage>
</organism>
<proteinExistence type="predicted"/>
<evidence type="ECO:0000259" key="8">
    <source>
        <dbReference type="Pfam" id="PF12340"/>
    </source>
</evidence>
<feature type="signal peptide" evidence="7">
    <location>
        <begin position="1"/>
        <end position="16"/>
    </location>
</feature>
<sequence length="1227" mass="138833">MDIVITLLLRVCTLTATNKTLPTRALAALAKAREICVRWVVMLRAETYKASDMDTAQRCQQYALCAAILCKRTFVIHVNQFVFLDPKDLQIFIECCITVQDNLVVEVGALPQVLQHAVVADTKLSYRLSSLVCRSIISSPETFRLAIRAVWPEPEDRPRKISSLRCEEVAWVVCDIYEHDGWDEIRQMVHFNTCTGLLLVDHRPLGRLPKPPEHTEILTELFGEQALLTRPSNIRGMEYTLCIQPRLYRIDVGYESSPSYAGPGSGIIVRATKGQQYLQLIPRQVFQSEQSWDLPGPLVEGCFHWLDLRTGKVFIIQKGESKDDIWNINQRNWTLDIRSGVCSRPTYLNAKDRIVDTYSPLFTRVSRIFQGFEQKQHLLVYQPTARHLQVELRRHQLLFYVNPRQLLESPQLGSEIDSNQDAGTWYGLESKLVFRNPRDLQQRSILIPLGELHARRQGDTMLVNTLPCNIYGRFVINKTLGRIDCAAEPLLLYFKALLHAYTSSVFPDPLTGRTGTEEALQFLSSGVCQPWSPLNAGSVGALSKISQLTPRHEYYPTEMKSMKIDYWADSLTESVQHERFRPLVEQILAISAELQTFALVEVDQNVLAPSGDVHLSDRSRIRRQIFERSFDNTTESPKLADATYSPRDCPLVSNTRHCQVLEIVHLLRTWPEKMATTTSLAQKLSQSNLVGGFGDIYEKVSLNDRLNIDLVNHWGSLVRSCREYKSPFALMFLLAPFSYSTKAEIGLVRTLAAFAIFEELKMIELPIWTDYANFQPNQVPQLQYLTKIIEPFKTPAPKDDGDELQQFASAKQLRRIRDQKTIWENRADDDCKFLAMFLLSQWPCIEPDVAKLSKPLLVDIEAALQVVRVEWKRVYQNMDLSKHLDEVQSILNRRHSETKYEAPCFIASEDIFQERLRGGEIPFLRPDLMKKTFPSLLGTSIAQVSQTNLETAKVTGAVRNSNAARHPAHIHQPIRLPSYAPRGAGTNVLAPSWMSSKTALIPSNDATAELKQIVSELSSSKSLVRQKYGDDLQRSLDAFVTRRPNNDSPYHIANATVTGEGSSLLMGIQSRFTVIEKALEAQDEHLSASRISWLQAGHLWPAVTTITLLEQLRSTATPIPFGKFVRENLIDFGLAITSAQRHLRINDASMRGDAGRYSDEMANNGHSNWHPSEHPDWLLLEIEANLMIRPEQVDVALATISPASGSNSVLQMNMGQGVFGLYSDCVV</sequence>
<dbReference type="Proteomes" id="UP000186583">
    <property type="component" value="Unassembled WGS sequence"/>
</dbReference>
<evidence type="ECO:0000256" key="3">
    <source>
        <dbReference type="ARBA" id="ARBA00022670"/>
    </source>
</evidence>
<feature type="domain" description="DUF3638" evidence="8">
    <location>
        <begin position="1166"/>
        <end position="1217"/>
    </location>
</feature>
<dbReference type="STRING" id="708187.A0A1Q8S238"/>
<keyword evidence="4" id="KW-0833">Ubl conjugation pathway</keyword>
<dbReference type="Pfam" id="PF12340">
    <property type="entry name" value="DUF3638"/>
    <property type="match status" value="1"/>
</dbReference>
<dbReference type="GO" id="GO:0004843">
    <property type="term" value="F:cysteine-type deubiquitinase activity"/>
    <property type="evidence" value="ECO:0007669"/>
    <property type="project" value="UniProtKB-EC"/>
</dbReference>
<protein>
    <recommendedName>
        <fullName evidence="2">ubiquitinyl hydrolase 1</fullName>
        <ecNumber evidence="2">3.4.19.12</ecNumber>
    </recommendedName>
</protein>
<comment type="catalytic activity">
    <reaction evidence="1">
        <text>Thiol-dependent hydrolysis of ester, thioester, amide, peptide and isopeptide bonds formed by the C-terminal Gly of ubiquitin (a 76-residue protein attached to proteins as an intracellular targeting signal).</text>
        <dbReference type="EC" id="3.4.19.12"/>
    </reaction>
</comment>
<keyword evidence="10" id="KW-1185">Reference proteome</keyword>
<dbReference type="EMBL" id="MPGH01000035">
    <property type="protein sequence ID" value="OLN95467.1"/>
    <property type="molecule type" value="Genomic_DNA"/>
</dbReference>
<evidence type="ECO:0000313" key="10">
    <source>
        <dbReference type="Proteomes" id="UP000186583"/>
    </source>
</evidence>
<dbReference type="InterPro" id="IPR022099">
    <property type="entry name" value="DUF3638"/>
</dbReference>
<dbReference type="PANTHER" id="PTHR13367">
    <property type="entry name" value="UBIQUITIN THIOESTERASE"/>
    <property type="match status" value="1"/>
</dbReference>
<evidence type="ECO:0000256" key="6">
    <source>
        <dbReference type="ARBA" id="ARBA00022807"/>
    </source>
</evidence>
<reference evidence="9 10" key="1">
    <citation type="submission" date="2016-11" db="EMBL/GenBank/DDBJ databases">
        <title>Draft Genome Assembly of Colletotrichum chlorophyti a pathogen of herbaceous plants.</title>
        <authorList>
            <person name="Gan P."/>
            <person name="Narusaka M."/>
            <person name="Tsushima A."/>
            <person name="Narusaka Y."/>
            <person name="Takano Y."/>
            <person name="Shirasu K."/>
        </authorList>
    </citation>
    <scope>NUCLEOTIDE SEQUENCE [LARGE SCALE GENOMIC DNA]</scope>
    <source>
        <strain evidence="9 10">NTL11</strain>
    </source>
</reference>
<dbReference type="OrthoDB" id="3182339at2759"/>
<dbReference type="PANTHER" id="PTHR13367:SF32">
    <property type="entry name" value="DUF6606 DOMAIN-CONTAINING PROTEIN"/>
    <property type="match status" value="1"/>
</dbReference>
<comment type="caution">
    <text evidence="9">The sequence shown here is derived from an EMBL/GenBank/DDBJ whole genome shotgun (WGS) entry which is preliminary data.</text>
</comment>